<dbReference type="OrthoDB" id="6162375at2759"/>
<evidence type="ECO:0000256" key="3">
    <source>
        <dbReference type="ARBA" id="ARBA00023242"/>
    </source>
</evidence>
<dbReference type="Proteomes" id="UP000276776">
    <property type="component" value="Unassembled WGS sequence"/>
</dbReference>
<dbReference type="GO" id="GO:0006607">
    <property type="term" value="P:NLS-bearing protein import into nucleus"/>
    <property type="evidence" value="ECO:0007669"/>
    <property type="project" value="TreeGrafter"/>
</dbReference>
<sequence length="524" mass="57841">MSLFGASKLATTSSAPIFSFGTASSSTANKPVFGTTTTQSSLFNASVVTTVQPSLFGTAVATTTQPSLFGMPTATTTQPSLFGSINTTSSQFSLFGNTSTTSASSQPGGLFAPKMGTATGILSSSKPGGIFSTQTSTQQAPQFSTVQDLIQNSEYLIRSLTSPDLFGDERDGVVAKLNQLLAACGIGDGYHSGDQKPVAYNMDNPFYQFKAVGYSRRSDYADIDGIVALTLGINYEQLSTVAQRQKFIDSMNIVLGNNTNVRCHIELIRPLPDNQTEVLLYVIEKGKGRPSSKELCAYLKQPTQETQLKNHFCVVTIVPRTTIDGAKKDAFVKNPPPGFDAQVWQQAVRENPDPEKLLPYPIRGFEQLRKRQDMQAAEIRLEERVFEDLKQRISKISNELNAGKNVFSYRQQRHKELSHRLLRCLAMQSLLMQYTLNIDDVEENLETRLEALNASIIGPQQIKSRITNLLAILHDESETLKVRDCVSLKLTEKDIKLIKNEDVFSICREKIDDKKVLNFICMGL</sequence>
<protein>
    <submittedName>
        <fullName evidence="7">Nup54 domain-containing protein</fullName>
    </submittedName>
</protein>
<keyword evidence="2" id="KW-0813">Transport</keyword>
<evidence type="ECO:0000256" key="2">
    <source>
        <dbReference type="ARBA" id="ARBA00022448"/>
    </source>
</evidence>
<comment type="subcellular location">
    <subcellularLocation>
        <location evidence="1">Nucleus</location>
    </subcellularLocation>
</comment>
<evidence type="ECO:0000259" key="4">
    <source>
        <dbReference type="Pfam" id="PF13874"/>
    </source>
</evidence>
<dbReference type="InterPro" id="IPR025712">
    <property type="entry name" value="Nup54_alpha-helical_dom"/>
</dbReference>
<dbReference type="STRING" id="103827.A0A158RBE4"/>
<accession>A0A158RBE4</accession>
<dbReference type="PANTHER" id="PTHR13000">
    <property type="entry name" value="NUCLEOPORIN P54"/>
    <property type="match status" value="1"/>
</dbReference>
<organism evidence="7">
    <name type="scientific">Thelazia callipaeda</name>
    <name type="common">Oriental eyeworm</name>
    <name type="synonym">Parasitic nematode</name>
    <dbReference type="NCBI Taxonomy" id="103827"/>
    <lineage>
        <taxon>Eukaryota</taxon>
        <taxon>Metazoa</taxon>
        <taxon>Ecdysozoa</taxon>
        <taxon>Nematoda</taxon>
        <taxon>Chromadorea</taxon>
        <taxon>Rhabditida</taxon>
        <taxon>Spirurina</taxon>
        <taxon>Spiruromorpha</taxon>
        <taxon>Thelazioidea</taxon>
        <taxon>Thelaziidae</taxon>
        <taxon>Thelazia</taxon>
    </lineage>
</organism>
<keyword evidence="6" id="KW-1185">Reference proteome</keyword>
<dbReference type="OMA" id="RCALDHI"/>
<dbReference type="InterPro" id="IPR024864">
    <property type="entry name" value="Nup54/Nup57/Nup44"/>
</dbReference>
<dbReference type="PANTHER" id="PTHR13000:SF0">
    <property type="entry name" value="NUCLEOPORIN P54"/>
    <property type="match status" value="1"/>
</dbReference>
<reference evidence="5 6" key="2">
    <citation type="submission" date="2018-11" db="EMBL/GenBank/DDBJ databases">
        <authorList>
            <consortium name="Pathogen Informatics"/>
        </authorList>
    </citation>
    <scope>NUCLEOTIDE SEQUENCE [LARGE SCALE GENOMIC DNA]</scope>
</reference>
<evidence type="ECO:0000256" key="1">
    <source>
        <dbReference type="ARBA" id="ARBA00004123"/>
    </source>
</evidence>
<dbReference type="Pfam" id="PF13634">
    <property type="entry name" value="Nucleoporin_FG"/>
    <property type="match status" value="1"/>
</dbReference>
<proteinExistence type="predicted"/>
<dbReference type="WBParaSite" id="TCLT_0000433501-mRNA-1">
    <property type="protein sequence ID" value="TCLT_0000433501-mRNA-1"/>
    <property type="gene ID" value="TCLT_0000433501"/>
</dbReference>
<dbReference type="InterPro" id="IPR025574">
    <property type="entry name" value="Nucleoporin_FG_rpt"/>
</dbReference>
<evidence type="ECO:0000313" key="7">
    <source>
        <dbReference type="WBParaSite" id="TCLT_0000433501-mRNA-1"/>
    </source>
</evidence>
<name>A0A158RBE4_THECL</name>
<keyword evidence="3" id="KW-0539">Nucleus</keyword>
<dbReference type="EMBL" id="UYYF01004284">
    <property type="protein sequence ID" value="VDN01417.1"/>
    <property type="molecule type" value="Genomic_DNA"/>
</dbReference>
<feature type="domain" description="Nucleoporin Nup54 alpha-helical" evidence="4">
    <location>
        <begin position="335"/>
        <end position="471"/>
    </location>
</feature>
<dbReference type="GO" id="GO:0036228">
    <property type="term" value="P:protein localization to nuclear inner membrane"/>
    <property type="evidence" value="ECO:0007669"/>
    <property type="project" value="TreeGrafter"/>
</dbReference>
<evidence type="ECO:0000313" key="6">
    <source>
        <dbReference type="Proteomes" id="UP000276776"/>
    </source>
</evidence>
<dbReference type="GO" id="GO:0006999">
    <property type="term" value="P:nuclear pore organization"/>
    <property type="evidence" value="ECO:0007669"/>
    <property type="project" value="TreeGrafter"/>
</dbReference>
<gene>
    <name evidence="5" type="ORF">TCLT_LOCUS4324</name>
</gene>
<reference evidence="7" key="1">
    <citation type="submission" date="2016-04" db="UniProtKB">
        <authorList>
            <consortium name="WormBaseParasite"/>
        </authorList>
    </citation>
    <scope>IDENTIFICATION</scope>
</reference>
<evidence type="ECO:0000313" key="5">
    <source>
        <dbReference type="EMBL" id="VDN01417.1"/>
    </source>
</evidence>
<dbReference type="Pfam" id="PF13874">
    <property type="entry name" value="Nup54"/>
    <property type="match status" value="1"/>
</dbReference>
<dbReference type="GO" id="GO:0044613">
    <property type="term" value="C:nuclear pore central transport channel"/>
    <property type="evidence" value="ECO:0007669"/>
    <property type="project" value="TreeGrafter"/>
</dbReference>
<dbReference type="AlphaFoldDB" id="A0A158RBE4"/>
<dbReference type="GO" id="GO:0017056">
    <property type="term" value="F:structural constituent of nuclear pore"/>
    <property type="evidence" value="ECO:0007669"/>
    <property type="project" value="TreeGrafter"/>
</dbReference>